<gene>
    <name evidence="1" type="ORF">HEB94_005557</name>
</gene>
<protein>
    <submittedName>
        <fullName evidence="1">Uncharacterized protein</fullName>
    </submittedName>
</protein>
<accession>A0A927MY31</accession>
<name>A0A927MY31_9ACTN</name>
<dbReference type="AlphaFoldDB" id="A0A927MY31"/>
<dbReference type="RefSeq" id="WP_202896567.1">
    <property type="nucleotide sequence ID" value="NZ_BAABJL010000172.1"/>
</dbReference>
<dbReference type="Proteomes" id="UP000638648">
    <property type="component" value="Unassembled WGS sequence"/>
</dbReference>
<comment type="caution">
    <text evidence="1">The sequence shown here is derived from an EMBL/GenBank/DDBJ whole genome shotgun (WGS) entry which is preliminary data.</text>
</comment>
<reference evidence="1" key="1">
    <citation type="submission" date="2020-10" db="EMBL/GenBank/DDBJ databases">
        <title>Sequencing the genomes of 1000 actinobacteria strains.</title>
        <authorList>
            <person name="Klenk H.-P."/>
        </authorList>
    </citation>
    <scope>NUCLEOTIDE SEQUENCE</scope>
    <source>
        <strain evidence="1">DSM 45354</strain>
    </source>
</reference>
<evidence type="ECO:0000313" key="2">
    <source>
        <dbReference type="Proteomes" id="UP000638648"/>
    </source>
</evidence>
<proteinExistence type="predicted"/>
<dbReference type="EMBL" id="JADBEM010000001">
    <property type="protein sequence ID" value="MBE1608709.1"/>
    <property type="molecule type" value="Genomic_DNA"/>
</dbReference>
<organism evidence="1 2">
    <name type="scientific">Actinopolymorpha pittospori</name>
    <dbReference type="NCBI Taxonomy" id="648752"/>
    <lineage>
        <taxon>Bacteria</taxon>
        <taxon>Bacillati</taxon>
        <taxon>Actinomycetota</taxon>
        <taxon>Actinomycetes</taxon>
        <taxon>Propionibacteriales</taxon>
        <taxon>Actinopolymorphaceae</taxon>
        <taxon>Actinopolymorpha</taxon>
    </lineage>
</organism>
<keyword evidence="2" id="KW-1185">Reference proteome</keyword>
<sequence length="75" mass="8215">MTEDLGKRFVVAGGDLVAGFGNRDDAVAQYHVMTGANIDVELQEMSISVWEQARRELAATHPDVTIVDITRGEQL</sequence>
<evidence type="ECO:0000313" key="1">
    <source>
        <dbReference type="EMBL" id="MBE1608709.1"/>
    </source>
</evidence>